<dbReference type="InterPro" id="IPR002048">
    <property type="entry name" value="EF_hand_dom"/>
</dbReference>
<name>A0A7S1AZ76_NOCSC</name>
<evidence type="ECO:0000313" key="3">
    <source>
        <dbReference type="EMBL" id="CAD8869851.1"/>
    </source>
</evidence>
<evidence type="ECO:0000256" key="1">
    <source>
        <dbReference type="ARBA" id="ARBA00022837"/>
    </source>
</evidence>
<dbReference type="EMBL" id="HBFQ01062390">
    <property type="protein sequence ID" value="CAD8869851.1"/>
    <property type="molecule type" value="Transcribed_RNA"/>
</dbReference>
<dbReference type="PROSITE" id="PS50222">
    <property type="entry name" value="EF_HAND_2"/>
    <property type="match status" value="2"/>
</dbReference>
<dbReference type="SMART" id="SM00054">
    <property type="entry name" value="EFh"/>
    <property type="match status" value="2"/>
</dbReference>
<evidence type="ECO:0000259" key="2">
    <source>
        <dbReference type="PROSITE" id="PS50222"/>
    </source>
</evidence>
<feature type="domain" description="EF-hand" evidence="2">
    <location>
        <begin position="18"/>
        <end position="53"/>
    </location>
</feature>
<dbReference type="Gene3D" id="1.10.238.10">
    <property type="entry name" value="EF-hand"/>
    <property type="match status" value="1"/>
</dbReference>
<sequence length="189" mass="21421">MGLGSSSSLMHHGSPLEDEEEAIGMVFDIIDSDHSGAIDMEELKKMFQIYDEGNSHLVESVVKRILHNVDKDGDNSVTKEEFQKMLTLKFSHKDSRADIEAAFREMIKKGNDHQEHPDIVTSRGLLKLSNDLKQGLTKEDTDKMVMMFSQKYQDAVAQQKRDDPTSKKEIPVPAGLTVEEFYNVMQMES</sequence>
<accession>A0A7S1AZ76</accession>
<dbReference type="SUPFAM" id="SSF47473">
    <property type="entry name" value="EF-hand"/>
    <property type="match status" value="1"/>
</dbReference>
<feature type="domain" description="EF-hand" evidence="2">
    <location>
        <begin position="57"/>
        <end position="92"/>
    </location>
</feature>
<reference evidence="3" key="1">
    <citation type="submission" date="2021-01" db="EMBL/GenBank/DDBJ databases">
        <authorList>
            <person name="Corre E."/>
            <person name="Pelletier E."/>
            <person name="Niang G."/>
            <person name="Scheremetjew M."/>
            <person name="Finn R."/>
            <person name="Kale V."/>
            <person name="Holt S."/>
            <person name="Cochrane G."/>
            <person name="Meng A."/>
            <person name="Brown T."/>
            <person name="Cohen L."/>
        </authorList>
    </citation>
    <scope>NUCLEOTIDE SEQUENCE</scope>
</reference>
<proteinExistence type="predicted"/>
<dbReference type="InterPro" id="IPR011992">
    <property type="entry name" value="EF-hand-dom_pair"/>
</dbReference>
<keyword evidence="1" id="KW-0106">Calcium</keyword>
<dbReference type="InterPro" id="IPR018247">
    <property type="entry name" value="EF_Hand_1_Ca_BS"/>
</dbReference>
<dbReference type="AlphaFoldDB" id="A0A7S1AZ76"/>
<protein>
    <recommendedName>
        <fullName evidence="2">EF-hand domain-containing protein</fullName>
    </recommendedName>
</protein>
<dbReference type="Pfam" id="PF13499">
    <property type="entry name" value="EF-hand_7"/>
    <property type="match status" value="1"/>
</dbReference>
<organism evidence="3">
    <name type="scientific">Noctiluca scintillans</name>
    <name type="common">Sea sparkle</name>
    <name type="synonym">Red tide dinoflagellate</name>
    <dbReference type="NCBI Taxonomy" id="2966"/>
    <lineage>
        <taxon>Eukaryota</taxon>
        <taxon>Sar</taxon>
        <taxon>Alveolata</taxon>
        <taxon>Dinophyceae</taxon>
        <taxon>Noctilucales</taxon>
        <taxon>Noctilucaceae</taxon>
        <taxon>Noctiluca</taxon>
    </lineage>
</organism>
<dbReference type="PROSITE" id="PS00018">
    <property type="entry name" value="EF_HAND_1"/>
    <property type="match status" value="2"/>
</dbReference>
<dbReference type="GO" id="GO:0005509">
    <property type="term" value="F:calcium ion binding"/>
    <property type="evidence" value="ECO:0007669"/>
    <property type="project" value="InterPro"/>
</dbReference>
<gene>
    <name evidence="3" type="ORF">NSCI0253_LOCUS44207</name>
</gene>